<keyword evidence="2" id="KW-0378">Hydrolase</keyword>
<sequence length="140" mass="16017">MNKMTELLKQFASTDMSEYSLKRFINRTPVAKLDTVKRESRLLSILPSHLHQVIIGLLLSDGSIERPAKTGGARLSVILGINTLPYLNHLYGLFEPMTDSGITHVEVENKKWSLIWQLGLKRQCYLCSHTIINYFINLMK</sequence>
<geneLocation type="mitochondrion" evidence="2"/>
<name>A0A140IMY7_9PEZI</name>
<gene>
    <name evidence="2" type="ORF">AWR43_071</name>
</gene>
<dbReference type="InterPro" id="IPR027434">
    <property type="entry name" value="Homing_endonucl"/>
</dbReference>
<dbReference type="RefSeq" id="YP_009240573.1">
    <property type="nucleotide sequence ID" value="NC_029745.1"/>
</dbReference>
<feature type="domain" description="Homing endonuclease LAGLIDADG" evidence="1">
    <location>
        <begin position="52"/>
        <end position="121"/>
    </location>
</feature>
<accession>A0A140IMY7</accession>
<protein>
    <submittedName>
        <fullName evidence="2">LAGLIDADG endonuclease</fullName>
    </submittedName>
</protein>
<dbReference type="Gene3D" id="3.10.28.10">
    <property type="entry name" value="Homing endonucleases"/>
    <property type="match status" value="1"/>
</dbReference>
<keyword evidence="2" id="KW-0496">Mitochondrion</keyword>
<dbReference type="SUPFAM" id="SSF55608">
    <property type="entry name" value="Homing endonucleases"/>
    <property type="match status" value="1"/>
</dbReference>
<dbReference type="GO" id="GO:0004519">
    <property type="term" value="F:endonuclease activity"/>
    <property type="evidence" value="ECO:0007669"/>
    <property type="project" value="UniProtKB-KW"/>
</dbReference>
<dbReference type="InterPro" id="IPR004860">
    <property type="entry name" value="LAGLIDADG_dom"/>
</dbReference>
<keyword evidence="2" id="KW-0255">Endonuclease</keyword>
<reference evidence="2" key="1">
    <citation type="journal article" date="2016" name="Genome Announc.">
        <title>Complete Mitochondrial Genome Sequence of the Pezizomycete Pyronema confluens.</title>
        <authorList>
            <person name="Nowrousian M."/>
        </authorList>
    </citation>
    <scope>NUCLEOTIDE SEQUENCE</scope>
    <source>
        <strain evidence="2">CBS 100304</strain>
    </source>
</reference>
<evidence type="ECO:0000259" key="1">
    <source>
        <dbReference type="Pfam" id="PF03161"/>
    </source>
</evidence>
<dbReference type="AlphaFoldDB" id="A0A140IMY7"/>
<dbReference type="EMBL" id="KU707476">
    <property type="protein sequence ID" value="AMO66545.1"/>
    <property type="molecule type" value="Genomic_DNA"/>
</dbReference>
<dbReference type="GeneID" id="27074573"/>
<dbReference type="Pfam" id="PF03161">
    <property type="entry name" value="LAGLIDADG_2"/>
    <property type="match status" value="1"/>
</dbReference>
<proteinExistence type="predicted"/>
<evidence type="ECO:0000313" key="2">
    <source>
        <dbReference type="EMBL" id="AMO66545.1"/>
    </source>
</evidence>
<organism evidence="2">
    <name type="scientific">Pyronema omphalodes</name>
    <dbReference type="NCBI Taxonomy" id="337075"/>
    <lineage>
        <taxon>Eukaryota</taxon>
        <taxon>Fungi</taxon>
        <taxon>Dikarya</taxon>
        <taxon>Ascomycota</taxon>
        <taxon>Pezizomycotina</taxon>
        <taxon>Pezizomycetes</taxon>
        <taxon>Pezizales</taxon>
        <taxon>Pyronemataceae</taxon>
        <taxon>Pyronema</taxon>
    </lineage>
</organism>
<keyword evidence="2" id="KW-0540">Nuclease</keyword>